<name>A0A9D1CJ67_9FIRM</name>
<reference evidence="3" key="2">
    <citation type="journal article" date="2021" name="PeerJ">
        <title>Extensive microbial diversity within the chicken gut microbiome revealed by metagenomics and culture.</title>
        <authorList>
            <person name="Gilroy R."/>
            <person name="Ravi A."/>
            <person name="Getino M."/>
            <person name="Pursley I."/>
            <person name="Horton D.L."/>
            <person name="Alikhan N.F."/>
            <person name="Baker D."/>
            <person name="Gharbi K."/>
            <person name="Hall N."/>
            <person name="Watson M."/>
            <person name="Adriaenssens E.M."/>
            <person name="Foster-Nyarko E."/>
            <person name="Jarju S."/>
            <person name="Secka A."/>
            <person name="Antonio M."/>
            <person name="Oren A."/>
            <person name="Chaudhuri R.R."/>
            <person name="La Ragione R."/>
            <person name="Hildebrand F."/>
            <person name="Pallen M.J."/>
        </authorList>
    </citation>
    <scope>NUCLEOTIDE SEQUENCE</scope>
    <source>
        <strain evidence="3">ChiHile30-977</strain>
    </source>
</reference>
<accession>A0A9D1CJ67</accession>
<proteinExistence type="predicted"/>
<dbReference type="GO" id="GO:0003700">
    <property type="term" value="F:DNA-binding transcription factor activity"/>
    <property type="evidence" value="ECO:0007669"/>
    <property type="project" value="InterPro"/>
</dbReference>
<dbReference type="SUPFAM" id="SSF46955">
    <property type="entry name" value="Putative DNA-binding domain"/>
    <property type="match status" value="1"/>
</dbReference>
<dbReference type="PANTHER" id="PTHR30204:SF93">
    <property type="entry name" value="HTH MERR-TYPE DOMAIN-CONTAINING PROTEIN"/>
    <property type="match status" value="1"/>
</dbReference>
<dbReference type="InterPro" id="IPR009061">
    <property type="entry name" value="DNA-bd_dom_put_sf"/>
</dbReference>
<dbReference type="Proteomes" id="UP000886819">
    <property type="component" value="Unassembled WGS sequence"/>
</dbReference>
<organism evidence="3 4">
    <name type="scientific">Candidatus Avichristensenella intestinipullorum</name>
    <dbReference type="NCBI Taxonomy" id="2840693"/>
    <lineage>
        <taxon>Bacteria</taxon>
        <taxon>Bacillati</taxon>
        <taxon>Bacillota</taxon>
        <taxon>Clostridia</taxon>
        <taxon>Candidatus Avichristensenella</taxon>
    </lineage>
</organism>
<gene>
    <name evidence="3" type="ORF">IAA66_02070</name>
</gene>
<feature type="domain" description="HTH merR-type" evidence="2">
    <location>
        <begin position="1"/>
        <end position="68"/>
    </location>
</feature>
<dbReference type="Pfam" id="PF13411">
    <property type="entry name" value="MerR_1"/>
    <property type="match status" value="1"/>
</dbReference>
<dbReference type="InterPro" id="IPR000551">
    <property type="entry name" value="MerR-type_HTH_dom"/>
</dbReference>
<dbReference type="SMART" id="SM00422">
    <property type="entry name" value="HTH_MERR"/>
    <property type="match status" value="1"/>
</dbReference>
<sequence>MRIGEVCRECGLTKKAIAYYGEQGLIVPAMTENGYRRYTAADVARLKKIATLRKLGLSVSEIRAVLEKGILPAARDIADRRELDMEALRERQALLRQLADEGDWERIRARADALENKQSLLRRLLEAFPGYYGKWICLHFAPFLDDPIATQDQRDAWQTLIRFLDEQEIDIPQDLRAYMDEMTETLDTDRMKRISEALAAAVRQPEQYFRDHRDALAQYQAVMASEAYRQTPAYRLKAHLEAWQRQSGYNDVFIPAMRRLSPAYEAYHRALEKANEVFLRQRGPQA</sequence>
<dbReference type="Gene3D" id="1.10.1660.10">
    <property type="match status" value="1"/>
</dbReference>
<dbReference type="CDD" id="cd00592">
    <property type="entry name" value="HTH_MerR-like"/>
    <property type="match status" value="1"/>
</dbReference>
<evidence type="ECO:0000259" key="2">
    <source>
        <dbReference type="PROSITE" id="PS50937"/>
    </source>
</evidence>
<evidence type="ECO:0000256" key="1">
    <source>
        <dbReference type="ARBA" id="ARBA00023125"/>
    </source>
</evidence>
<dbReference type="AlphaFoldDB" id="A0A9D1CJ67"/>
<dbReference type="PANTHER" id="PTHR30204">
    <property type="entry name" value="REDOX-CYCLING DRUG-SENSING TRANSCRIPTIONAL ACTIVATOR SOXR"/>
    <property type="match status" value="1"/>
</dbReference>
<dbReference type="PRINTS" id="PR00040">
    <property type="entry name" value="HTHMERR"/>
</dbReference>
<keyword evidence="1" id="KW-0238">DNA-binding</keyword>
<dbReference type="EMBL" id="DVFI01000028">
    <property type="protein sequence ID" value="HIQ62359.1"/>
    <property type="molecule type" value="Genomic_DNA"/>
</dbReference>
<reference evidence="3" key="1">
    <citation type="submission" date="2020-10" db="EMBL/GenBank/DDBJ databases">
        <authorList>
            <person name="Gilroy R."/>
        </authorList>
    </citation>
    <scope>NUCLEOTIDE SEQUENCE</scope>
    <source>
        <strain evidence="3">ChiHile30-977</strain>
    </source>
</reference>
<evidence type="ECO:0000313" key="3">
    <source>
        <dbReference type="EMBL" id="HIQ62359.1"/>
    </source>
</evidence>
<comment type="caution">
    <text evidence="3">The sequence shown here is derived from an EMBL/GenBank/DDBJ whole genome shotgun (WGS) entry which is preliminary data.</text>
</comment>
<dbReference type="InterPro" id="IPR047057">
    <property type="entry name" value="MerR_fam"/>
</dbReference>
<evidence type="ECO:0000313" key="4">
    <source>
        <dbReference type="Proteomes" id="UP000886819"/>
    </source>
</evidence>
<dbReference type="GO" id="GO:0003677">
    <property type="term" value="F:DNA binding"/>
    <property type="evidence" value="ECO:0007669"/>
    <property type="project" value="UniProtKB-KW"/>
</dbReference>
<protein>
    <submittedName>
        <fullName evidence="3">MerR family transcriptional regulator</fullName>
    </submittedName>
</protein>
<dbReference type="PROSITE" id="PS50937">
    <property type="entry name" value="HTH_MERR_2"/>
    <property type="match status" value="1"/>
</dbReference>